<dbReference type="SUPFAM" id="SSF49329">
    <property type="entry name" value="Cu,Zn superoxide dismutase-like"/>
    <property type="match status" value="1"/>
</dbReference>
<evidence type="ECO:0000256" key="1">
    <source>
        <dbReference type="ARBA" id="ARBA00010457"/>
    </source>
</evidence>
<comment type="catalytic activity">
    <reaction evidence="2">
        <text>2 superoxide + 2 H(+) = H2O2 + O2</text>
        <dbReference type="Rhea" id="RHEA:20696"/>
        <dbReference type="ChEBI" id="CHEBI:15378"/>
        <dbReference type="ChEBI" id="CHEBI:15379"/>
        <dbReference type="ChEBI" id="CHEBI:16240"/>
        <dbReference type="ChEBI" id="CHEBI:18421"/>
        <dbReference type="EC" id="1.15.1.1"/>
    </reaction>
</comment>
<dbReference type="Proteomes" id="UP001595799">
    <property type="component" value="Unassembled WGS sequence"/>
</dbReference>
<keyword evidence="2" id="KW-0186">Copper</keyword>
<evidence type="ECO:0000256" key="2">
    <source>
        <dbReference type="RuleBase" id="RU000393"/>
    </source>
</evidence>
<feature type="chain" id="PRO_5045062483" description="Superoxide dismutase [Cu-Zn]" evidence="3">
    <location>
        <begin position="24"/>
        <end position="172"/>
    </location>
</feature>
<comment type="cofactor">
    <cofactor evidence="2">
        <name>Zn(2+)</name>
        <dbReference type="ChEBI" id="CHEBI:29105"/>
    </cofactor>
    <text evidence="2">Binds 1 zinc ion per subunit.</text>
</comment>
<comment type="function">
    <text evidence="2">Destroys radicals which are normally produced within the cells and which are toxic to biological systems.</text>
</comment>
<protein>
    <recommendedName>
        <fullName evidence="2">Superoxide dismutase [Cu-Zn]</fullName>
        <ecNumber evidence="2">1.15.1.1</ecNumber>
    </recommendedName>
</protein>
<feature type="signal peptide" evidence="3">
    <location>
        <begin position="1"/>
        <end position="23"/>
    </location>
</feature>
<dbReference type="InterPro" id="IPR024134">
    <property type="entry name" value="SOD_Cu/Zn_/chaperone"/>
</dbReference>
<dbReference type="PROSITE" id="PS00332">
    <property type="entry name" value="SOD_CU_ZN_2"/>
    <property type="match status" value="1"/>
</dbReference>
<dbReference type="InterPro" id="IPR018152">
    <property type="entry name" value="SOD_Cu/Zn_BS"/>
</dbReference>
<evidence type="ECO:0000259" key="4">
    <source>
        <dbReference type="Pfam" id="PF00080"/>
    </source>
</evidence>
<reference evidence="6" key="1">
    <citation type="journal article" date="2019" name="Int. J. Syst. Evol. Microbiol.">
        <title>The Global Catalogue of Microorganisms (GCM) 10K type strain sequencing project: providing services to taxonomists for standard genome sequencing and annotation.</title>
        <authorList>
            <consortium name="The Broad Institute Genomics Platform"/>
            <consortium name="The Broad Institute Genome Sequencing Center for Infectious Disease"/>
            <person name="Wu L."/>
            <person name="Ma J."/>
        </authorList>
    </citation>
    <scope>NUCLEOTIDE SEQUENCE [LARGE SCALE GENOMIC DNA]</scope>
    <source>
        <strain evidence="6">CECT 8472</strain>
    </source>
</reference>
<accession>A0ABV8UKG8</accession>
<dbReference type="EC" id="1.15.1.1" evidence="2"/>
<feature type="domain" description="Superoxide dismutase copper/zinc binding" evidence="4">
    <location>
        <begin position="42"/>
        <end position="171"/>
    </location>
</feature>
<keyword evidence="3" id="KW-0732">Signal</keyword>
<comment type="cofactor">
    <cofactor evidence="2">
        <name>Cu cation</name>
        <dbReference type="ChEBI" id="CHEBI:23378"/>
    </cofactor>
    <text evidence="2">Binds 1 copper ion per subunit.</text>
</comment>
<comment type="caution">
    <text evidence="5">The sequence shown here is derived from an EMBL/GenBank/DDBJ whole genome shotgun (WGS) entry which is preliminary data.</text>
</comment>
<evidence type="ECO:0000313" key="6">
    <source>
        <dbReference type="Proteomes" id="UP001595799"/>
    </source>
</evidence>
<keyword evidence="2" id="KW-0560">Oxidoreductase</keyword>
<dbReference type="CDD" id="cd00305">
    <property type="entry name" value="Cu-Zn_Superoxide_Dismutase"/>
    <property type="match status" value="1"/>
</dbReference>
<keyword evidence="6" id="KW-1185">Reference proteome</keyword>
<keyword evidence="2" id="KW-0479">Metal-binding</keyword>
<dbReference type="EMBL" id="JBHSCW010000003">
    <property type="protein sequence ID" value="MFC4351115.1"/>
    <property type="molecule type" value="Genomic_DNA"/>
</dbReference>
<evidence type="ECO:0000256" key="3">
    <source>
        <dbReference type="SAM" id="SignalP"/>
    </source>
</evidence>
<dbReference type="PANTHER" id="PTHR10003">
    <property type="entry name" value="SUPEROXIDE DISMUTASE CU-ZN -RELATED"/>
    <property type="match status" value="1"/>
</dbReference>
<dbReference type="InterPro" id="IPR036423">
    <property type="entry name" value="SOD-like_Cu/Zn_dom_sf"/>
</dbReference>
<dbReference type="RefSeq" id="WP_382421455.1">
    <property type="nucleotide sequence ID" value="NZ_JBHSCW010000003.1"/>
</dbReference>
<evidence type="ECO:0000313" key="5">
    <source>
        <dbReference type="EMBL" id="MFC4351115.1"/>
    </source>
</evidence>
<dbReference type="InterPro" id="IPR001424">
    <property type="entry name" value="SOD_Cu_Zn_dom"/>
</dbReference>
<proteinExistence type="inferred from homology"/>
<organism evidence="5 6">
    <name type="scientific">Fodinicurvata halophila</name>
    <dbReference type="NCBI Taxonomy" id="1419723"/>
    <lineage>
        <taxon>Bacteria</taxon>
        <taxon>Pseudomonadati</taxon>
        <taxon>Pseudomonadota</taxon>
        <taxon>Alphaproteobacteria</taxon>
        <taxon>Rhodospirillales</taxon>
        <taxon>Rhodovibrionaceae</taxon>
        <taxon>Fodinicurvata</taxon>
    </lineage>
</organism>
<keyword evidence="2" id="KW-0862">Zinc</keyword>
<gene>
    <name evidence="5" type="ORF">ACFOW6_06110</name>
</gene>
<dbReference type="Gene3D" id="2.60.40.200">
    <property type="entry name" value="Superoxide dismutase, copper/zinc binding domain"/>
    <property type="match status" value="1"/>
</dbReference>
<comment type="similarity">
    <text evidence="1 2">Belongs to the Cu-Zn superoxide dismutase family.</text>
</comment>
<sequence>MKRSFPFLLLTGMGLLSVASATAQEPSTATATFVDANGNEIGNATATETPSGVLLDLSVDGLPKATWVAVHIHENGECDPASAHDSAGGHFNPAGRSHGYFSPGGPHAGDLPNQHVQPNGELRAEIFNHLITLDGPDDGIRSRALVIHADADDYESQPSGNAGRRLACAVIE</sequence>
<dbReference type="Pfam" id="PF00080">
    <property type="entry name" value="Sod_Cu"/>
    <property type="match status" value="1"/>
</dbReference>
<name>A0ABV8UKG8_9PROT</name>